<feature type="transmembrane region" description="Helical" evidence="8">
    <location>
        <begin position="271"/>
        <end position="292"/>
    </location>
</feature>
<gene>
    <name evidence="9" type="ORF">BK138_06650</name>
</gene>
<proteinExistence type="inferred from homology"/>
<comment type="similarity">
    <text evidence="2">Belongs to the amino acid-polyamine-organocation (APC) superfamily. Spore germination protein (SGP) (TC 2.A.3.9) family.</text>
</comment>
<evidence type="ECO:0000256" key="4">
    <source>
        <dbReference type="ARBA" id="ARBA00022544"/>
    </source>
</evidence>
<dbReference type="GO" id="GO:0016020">
    <property type="term" value="C:membrane"/>
    <property type="evidence" value="ECO:0007669"/>
    <property type="project" value="UniProtKB-SubCell"/>
</dbReference>
<dbReference type="NCBIfam" id="TIGR00912">
    <property type="entry name" value="2A0309"/>
    <property type="match status" value="1"/>
</dbReference>
<evidence type="ECO:0000256" key="8">
    <source>
        <dbReference type="SAM" id="Phobius"/>
    </source>
</evidence>
<dbReference type="Pfam" id="PF03845">
    <property type="entry name" value="Spore_permease"/>
    <property type="match status" value="1"/>
</dbReference>
<feature type="transmembrane region" description="Helical" evidence="8">
    <location>
        <begin position="12"/>
        <end position="28"/>
    </location>
</feature>
<evidence type="ECO:0000256" key="1">
    <source>
        <dbReference type="ARBA" id="ARBA00004141"/>
    </source>
</evidence>
<dbReference type="AlphaFoldDB" id="A0A1R1F2G9"/>
<feature type="transmembrane region" description="Helical" evidence="8">
    <location>
        <begin position="182"/>
        <end position="202"/>
    </location>
</feature>
<evidence type="ECO:0000256" key="2">
    <source>
        <dbReference type="ARBA" id="ARBA00007998"/>
    </source>
</evidence>
<feature type="transmembrane region" description="Helical" evidence="8">
    <location>
        <begin position="304"/>
        <end position="321"/>
    </location>
</feature>
<keyword evidence="3" id="KW-0813">Transport</keyword>
<evidence type="ECO:0000256" key="6">
    <source>
        <dbReference type="ARBA" id="ARBA00022989"/>
    </source>
</evidence>
<evidence type="ECO:0000256" key="5">
    <source>
        <dbReference type="ARBA" id="ARBA00022692"/>
    </source>
</evidence>
<keyword evidence="10" id="KW-1185">Reference proteome</keyword>
<sequence>MGSVNRMSFSQICMILMLMNGLTSHVIVNPMILDSSGRDAWVSVIMAAVFYVPWSLLLVLFMKRSGNRKLQPWLADRTKPWISWVLMAPICLYLYLIGGLTLLHTSTWTITNYLPATPKLVLVTVLALVCLYMAKTGLRSMAIGAGVLLPLVVILGIFVSVANTAHKNYKLLFPLMEHGWVPPVHGMLYAGGAFIELIVIITMQHRIRSHVKPWHMVVFALLMVWITLGPVIGAITEFGPYEAAKQATSPYEQWRLVKIGDYVEHVDFLSVYQWLAGSTVRVSLSLFLLAEIMPFSSQTMRSRFILALTFSYIVLCMFPYSQQDFYNMMYRMYFPASLILGIAYSLLCVGMSFIPEKRRERTT</sequence>
<keyword evidence="5 8" id="KW-0812">Transmembrane</keyword>
<protein>
    <submittedName>
        <fullName evidence="9">Spore gernimation protein</fullName>
    </submittedName>
</protein>
<comment type="subcellular location">
    <subcellularLocation>
        <location evidence="1">Membrane</location>
        <topology evidence="1">Multi-pass membrane protein</topology>
    </subcellularLocation>
</comment>
<dbReference type="InterPro" id="IPR004761">
    <property type="entry name" value="Spore_GerAB"/>
</dbReference>
<dbReference type="GO" id="GO:0009847">
    <property type="term" value="P:spore germination"/>
    <property type="evidence" value="ECO:0007669"/>
    <property type="project" value="InterPro"/>
</dbReference>
<feature type="transmembrane region" description="Helical" evidence="8">
    <location>
        <begin position="214"/>
        <end position="235"/>
    </location>
</feature>
<dbReference type="PANTHER" id="PTHR34975:SF2">
    <property type="entry name" value="SPORE GERMINATION PROTEIN A2"/>
    <property type="match status" value="1"/>
</dbReference>
<dbReference type="STRING" id="297318.BK138_06650"/>
<name>A0A1R1F2G9_9BACL</name>
<evidence type="ECO:0000313" key="10">
    <source>
        <dbReference type="Proteomes" id="UP000187172"/>
    </source>
</evidence>
<keyword evidence="7 8" id="KW-0472">Membrane</keyword>
<evidence type="ECO:0000256" key="3">
    <source>
        <dbReference type="ARBA" id="ARBA00022448"/>
    </source>
</evidence>
<dbReference type="EMBL" id="MRTP01000001">
    <property type="protein sequence ID" value="OMF58221.1"/>
    <property type="molecule type" value="Genomic_DNA"/>
</dbReference>
<reference evidence="9 10" key="1">
    <citation type="submission" date="2016-11" db="EMBL/GenBank/DDBJ databases">
        <title>Paenibacillus species isolates.</title>
        <authorList>
            <person name="Beno S.M."/>
        </authorList>
    </citation>
    <scope>NUCLEOTIDE SEQUENCE [LARGE SCALE GENOMIC DNA]</scope>
    <source>
        <strain evidence="9 10">FSL R5-0378</strain>
    </source>
</reference>
<evidence type="ECO:0000256" key="7">
    <source>
        <dbReference type="ARBA" id="ARBA00023136"/>
    </source>
</evidence>
<dbReference type="PANTHER" id="PTHR34975">
    <property type="entry name" value="SPORE GERMINATION PROTEIN A2"/>
    <property type="match status" value="1"/>
</dbReference>
<accession>A0A1R1F2G9</accession>
<feature type="transmembrane region" description="Helical" evidence="8">
    <location>
        <begin position="116"/>
        <end position="134"/>
    </location>
</feature>
<feature type="transmembrane region" description="Helical" evidence="8">
    <location>
        <begin position="141"/>
        <end position="162"/>
    </location>
</feature>
<evidence type="ECO:0000313" key="9">
    <source>
        <dbReference type="EMBL" id="OMF58221.1"/>
    </source>
</evidence>
<feature type="transmembrane region" description="Helical" evidence="8">
    <location>
        <begin position="81"/>
        <end position="104"/>
    </location>
</feature>
<feature type="transmembrane region" description="Helical" evidence="8">
    <location>
        <begin position="40"/>
        <end position="61"/>
    </location>
</feature>
<comment type="caution">
    <text evidence="9">The sequence shown here is derived from an EMBL/GenBank/DDBJ whole genome shotgun (WGS) entry which is preliminary data.</text>
</comment>
<keyword evidence="6 8" id="KW-1133">Transmembrane helix</keyword>
<keyword evidence="4" id="KW-0309">Germination</keyword>
<dbReference type="Proteomes" id="UP000187172">
    <property type="component" value="Unassembled WGS sequence"/>
</dbReference>
<feature type="transmembrane region" description="Helical" evidence="8">
    <location>
        <begin position="333"/>
        <end position="354"/>
    </location>
</feature>
<organism evidence="9 10">
    <name type="scientific">Paenibacillus rhizosphaerae</name>
    <dbReference type="NCBI Taxonomy" id="297318"/>
    <lineage>
        <taxon>Bacteria</taxon>
        <taxon>Bacillati</taxon>
        <taxon>Bacillota</taxon>
        <taxon>Bacilli</taxon>
        <taxon>Bacillales</taxon>
        <taxon>Paenibacillaceae</taxon>
        <taxon>Paenibacillus</taxon>
    </lineage>
</organism>